<dbReference type="EMBL" id="FNBG01000013">
    <property type="protein sequence ID" value="SDF60560.1"/>
    <property type="molecule type" value="Genomic_DNA"/>
</dbReference>
<evidence type="ECO:0000256" key="6">
    <source>
        <dbReference type="ARBA" id="ARBA00023163"/>
    </source>
</evidence>
<dbReference type="InterPro" id="IPR036388">
    <property type="entry name" value="WH-like_DNA-bd_sf"/>
</dbReference>
<dbReference type="PROSITE" id="PS50110">
    <property type="entry name" value="RESPONSE_REGULATORY"/>
    <property type="match status" value="1"/>
</dbReference>
<dbReference type="SUPFAM" id="SSF46894">
    <property type="entry name" value="C-terminal effector domain of the bipartite response regulators"/>
    <property type="match status" value="1"/>
</dbReference>
<dbReference type="SUPFAM" id="SSF52172">
    <property type="entry name" value="CheY-like"/>
    <property type="match status" value="1"/>
</dbReference>
<evidence type="ECO:0000256" key="1">
    <source>
        <dbReference type="ARBA" id="ARBA00004496"/>
    </source>
</evidence>
<dbReference type="PANTHER" id="PTHR48111:SF40">
    <property type="entry name" value="PHOSPHATE REGULON TRANSCRIPTIONAL REGULATORY PROTEIN PHOB"/>
    <property type="match status" value="1"/>
</dbReference>
<dbReference type="SMART" id="SM00448">
    <property type="entry name" value="REC"/>
    <property type="match status" value="1"/>
</dbReference>
<dbReference type="InterPro" id="IPR016032">
    <property type="entry name" value="Sig_transdc_resp-reg_C-effctor"/>
</dbReference>
<reference evidence="11 12" key="1">
    <citation type="submission" date="2016-10" db="EMBL/GenBank/DDBJ databases">
        <authorList>
            <person name="de Groot N.N."/>
        </authorList>
    </citation>
    <scope>NUCLEOTIDE SEQUENCE [LARGE SCALE GENOMIC DNA]</scope>
    <source>
        <strain evidence="11 12">DSM 28129</strain>
    </source>
</reference>
<dbReference type="FunFam" id="1.10.10.10:FF:000018">
    <property type="entry name" value="DNA-binding response regulator ResD"/>
    <property type="match status" value="1"/>
</dbReference>
<dbReference type="InterPro" id="IPR039420">
    <property type="entry name" value="WalR-like"/>
</dbReference>
<dbReference type="Gene3D" id="1.10.10.10">
    <property type="entry name" value="Winged helix-like DNA-binding domain superfamily/Winged helix DNA-binding domain"/>
    <property type="match status" value="1"/>
</dbReference>
<feature type="domain" description="OmpR/PhoB-type" evidence="10">
    <location>
        <begin position="130"/>
        <end position="229"/>
    </location>
</feature>
<feature type="DNA-binding region" description="OmpR/PhoB-type" evidence="8">
    <location>
        <begin position="130"/>
        <end position="229"/>
    </location>
</feature>
<protein>
    <submittedName>
        <fullName evidence="11">DNA-binding response regulator, OmpR family, contains REC and winged-helix (WHTH) domain</fullName>
    </submittedName>
</protein>
<dbReference type="Pfam" id="PF00486">
    <property type="entry name" value="Trans_reg_C"/>
    <property type="match status" value="1"/>
</dbReference>
<dbReference type="AlphaFoldDB" id="A0A1G7MHG8"/>
<dbReference type="PANTHER" id="PTHR48111">
    <property type="entry name" value="REGULATOR OF RPOS"/>
    <property type="match status" value="1"/>
</dbReference>
<dbReference type="RefSeq" id="WP_091230732.1">
    <property type="nucleotide sequence ID" value="NZ_FNBG01000013.1"/>
</dbReference>
<evidence type="ECO:0000313" key="11">
    <source>
        <dbReference type="EMBL" id="SDF60560.1"/>
    </source>
</evidence>
<dbReference type="GO" id="GO:0005829">
    <property type="term" value="C:cytosol"/>
    <property type="evidence" value="ECO:0007669"/>
    <property type="project" value="TreeGrafter"/>
</dbReference>
<evidence type="ECO:0000313" key="12">
    <source>
        <dbReference type="Proteomes" id="UP000198972"/>
    </source>
</evidence>
<dbReference type="GO" id="GO:0006355">
    <property type="term" value="P:regulation of DNA-templated transcription"/>
    <property type="evidence" value="ECO:0007669"/>
    <property type="project" value="InterPro"/>
</dbReference>
<keyword evidence="4" id="KW-0805">Transcription regulation</keyword>
<keyword evidence="2 7" id="KW-0597">Phosphoprotein</keyword>
<evidence type="ECO:0000256" key="7">
    <source>
        <dbReference type="PROSITE-ProRule" id="PRU00169"/>
    </source>
</evidence>
<dbReference type="SMART" id="SM00862">
    <property type="entry name" value="Trans_reg_C"/>
    <property type="match status" value="1"/>
</dbReference>
<dbReference type="Pfam" id="PF00072">
    <property type="entry name" value="Response_reg"/>
    <property type="match status" value="1"/>
</dbReference>
<keyword evidence="12" id="KW-1185">Reference proteome</keyword>
<dbReference type="GO" id="GO:0000156">
    <property type="term" value="F:phosphorelay response regulator activity"/>
    <property type="evidence" value="ECO:0007669"/>
    <property type="project" value="TreeGrafter"/>
</dbReference>
<sequence>MREKIIIVSDNEGLRIFLVQLLLDRGFDVYSCPVQSQSAVVLIRTHYPDLIILDIPMPSSASSDVCAEIRRISDKPVLFMDHYNDDNMKIFGLNAGGDGFINIPVHNELLITQIKAQIRRYTGAFAVNRRNVLLFPGLEVDLNARTVMIHGHEAVLSAKEFQLLALLAKNPNRVFHTETLYNLIWSETKLGDLRTVMVHIYSLRQKIEKNPHHPLYIHTVRGSGYKFNGKLVQ</sequence>
<evidence type="ECO:0000259" key="10">
    <source>
        <dbReference type="PROSITE" id="PS51755"/>
    </source>
</evidence>
<keyword evidence="5 8" id="KW-0238">DNA-binding</keyword>
<name>A0A1G7MHG8_9BACL</name>
<dbReference type="InterPro" id="IPR001867">
    <property type="entry name" value="OmpR/PhoB-type_DNA-bd"/>
</dbReference>
<dbReference type="GO" id="GO:0000976">
    <property type="term" value="F:transcription cis-regulatory region binding"/>
    <property type="evidence" value="ECO:0007669"/>
    <property type="project" value="TreeGrafter"/>
</dbReference>
<dbReference type="OrthoDB" id="9790442at2"/>
<dbReference type="STRING" id="670482.SAMN04488542_113102"/>
<dbReference type="GO" id="GO:0032993">
    <property type="term" value="C:protein-DNA complex"/>
    <property type="evidence" value="ECO:0007669"/>
    <property type="project" value="TreeGrafter"/>
</dbReference>
<organism evidence="11 12">
    <name type="scientific">Fontibacillus panacisegetis</name>
    <dbReference type="NCBI Taxonomy" id="670482"/>
    <lineage>
        <taxon>Bacteria</taxon>
        <taxon>Bacillati</taxon>
        <taxon>Bacillota</taxon>
        <taxon>Bacilli</taxon>
        <taxon>Bacillales</taxon>
        <taxon>Paenibacillaceae</taxon>
        <taxon>Fontibacillus</taxon>
    </lineage>
</organism>
<feature type="modified residue" description="4-aspartylphosphate" evidence="7">
    <location>
        <position position="54"/>
    </location>
</feature>
<dbReference type="PROSITE" id="PS51755">
    <property type="entry name" value="OMPR_PHOB"/>
    <property type="match status" value="1"/>
</dbReference>
<dbReference type="Proteomes" id="UP000198972">
    <property type="component" value="Unassembled WGS sequence"/>
</dbReference>
<dbReference type="InterPro" id="IPR001789">
    <property type="entry name" value="Sig_transdc_resp-reg_receiver"/>
</dbReference>
<evidence type="ECO:0000256" key="2">
    <source>
        <dbReference type="ARBA" id="ARBA00022553"/>
    </source>
</evidence>
<dbReference type="Gene3D" id="3.40.50.2300">
    <property type="match status" value="1"/>
</dbReference>
<evidence type="ECO:0000256" key="4">
    <source>
        <dbReference type="ARBA" id="ARBA00023015"/>
    </source>
</evidence>
<accession>A0A1G7MHG8</accession>
<evidence type="ECO:0000259" key="9">
    <source>
        <dbReference type="PROSITE" id="PS50110"/>
    </source>
</evidence>
<keyword evidence="3" id="KW-0902">Two-component regulatory system</keyword>
<keyword evidence="6" id="KW-0804">Transcription</keyword>
<proteinExistence type="predicted"/>
<dbReference type="InterPro" id="IPR011006">
    <property type="entry name" value="CheY-like_superfamily"/>
</dbReference>
<evidence type="ECO:0000256" key="3">
    <source>
        <dbReference type="ARBA" id="ARBA00023012"/>
    </source>
</evidence>
<dbReference type="CDD" id="cd00383">
    <property type="entry name" value="trans_reg_C"/>
    <property type="match status" value="1"/>
</dbReference>
<gene>
    <name evidence="11" type="ORF">SAMN04488542_113102</name>
</gene>
<feature type="domain" description="Response regulatory" evidence="9">
    <location>
        <begin position="4"/>
        <end position="118"/>
    </location>
</feature>
<evidence type="ECO:0000256" key="8">
    <source>
        <dbReference type="PROSITE-ProRule" id="PRU01091"/>
    </source>
</evidence>
<comment type="subcellular location">
    <subcellularLocation>
        <location evidence="1">Cytoplasm</location>
    </subcellularLocation>
</comment>
<evidence type="ECO:0000256" key="5">
    <source>
        <dbReference type="ARBA" id="ARBA00023125"/>
    </source>
</evidence>